<evidence type="ECO:0000256" key="4">
    <source>
        <dbReference type="ARBA" id="ARBA00009461"/>
    </source>
</evidence>
<protein>
    <recommendedName>
        <fullName evidence="5">Restriction of telomere capping protein 4</fullName>
    </recommendedName>
</protein>
<evidence type="ECO:0000256" key="6">
    <source>
        <dbReference type="ARBA" id="ARBA00022490"/>
    </source>
</evidence>
<keyword evidence="6" id="KW-0963">Cytoplasm</keyword>
<feature type="compositionally biased region" description="Basic and acidic residues" evidence="8">
    <location>
        <begin position="261"/>
        <end position="271"/>
    </location>
</feature>
<comment type="subcellular location">
    <subcellularLocation>
        <location evidence="3">Cytoplasm</location>
    </subcellularLocation>
    <subcellularLocation>
        <location evidence="2">Nucleus</location>
    </subcellularLocation>
</comment>
<organism evidence="10 11">
    <name type="scientific">Oculimacula yallundae</name>
    <dbReference type="NCBI Taxonomy" id="86028"/>
    <lineage>
        <taxon>Eukaryota</taxon>
        <taxon>Fungi</taxon>
        <taxon>Dikarya</taxon>
        <taxon>Ascomycota</taxon>
        <taxon>Pezizomycotina</taxon>
        <taxon>Leotiomycetes</taxon>
        <taxon>Helotiales</taxon>
        <taxon>Ploettnerulaceae</taxon>
        <taxon>Oculimacula</taxon>
    </lineage>
</organism>
<evidence type="ECO:0000256" key="7">
    <source>
        <dbReference type="ARBA" id="ARBA00023242"/>
    </source>
</evidence>
<feature type="compositionally biased region" description="Basic residues" evidence="8">
    <location>
        <begin position="199"/>
        <end position="210"/>
    </location>
</feature>
<evidence type="ECO:0000256" key="5">
    <source>
        <dbReference type="ARBA" id="ARBA00015162"/>
    </source>
</evidence>
<name>A0ABR4C4X5_9HELO</name>
<proteinExistence type="inferred from homology"/>
<comment type="caution">
    <text evidence="10">The sequence shown here is derived from an EMBL/GenBank/DDBJ whole genome shotgun (WGS) entry which is preliminary data.</text>
</comment>
<feature type="region of interest" description="Disordered" evidence="8">
    <location>
        <begin position="1"/>
        <end position="281"/>
    </location>
</feature>
<dbReference type="InterPro" id="IPR039024">
    <property type="entry name" value="RTC4"/>
</dbReference>
<dbReference type="Pfam" id="PF14474">
    <property type="entry name" value="RTC4"/>
    <property type="match status" value="1"/>
</dbReference>
<dbReference type="PANTHER" id="PTHR41391:SF1">
    <property type="entry name" value="RESTRICTION OF TELOMERE CAPPING PROTEIN 4"/>
    <property type="match status" value="1"/>
</dbReference>
<sequence>MSDFRTTTKLHLDSAQQRRIGLTKESYKYAPLLRSLNASPNTPPAPMASKTHAKRPAAVQRSPMKEEIEEDVGRAPESSSDSENEPDPSEIKETNYTSASSRAVEPETPNELSSTKKGQALADRGTNEKSKSTRSGTRGAKAVPSPSNSSVSSRSGTKRKVEEQSTKLGGGNTDVFGSLVQSKKRVTKTYGNTKPKILVTKKKPKDKLKKYASAEDSPQKSETSKGLKILSDIESSPESTPKKASGLTRPADLGFTPTPTKVEKSLRKYDMDDLSDSDEASAKEATKKLRLPAMDESPVKQTEGITAYTLDLGADLMSTAKSIIDKDRDELGPVSQDMDYDFQSMTQRACCPMCGADVSPDEIRAHSKNGVMNIRTQEKFCRAHKMKTAQDDWEINSYPSIDWAKLDSRISKHHAFIKKLIDGESSHYRELWDNKVTAGGDRNLMKLTSTLTPGFYGARGLRMFSENIMRKFTPLLKKRAPQDPLISARGFAAYVQSVLVPEVAVQLIMEDMDVDVEEGRRVLSDSVEVGELLNEEIKDVVTRKVVDSDGDDESD</sequence>
<dbReference type="Proteomes" id="UP001595075">
    <property type="component" value="Unassembled WGS sequence"/>
</dbReference>
<dbReference type="PANTHER" id="PTHR41391">
    <property type="entry name" value="RESTRICTION OF TELOMERE CAPPING PROTEIN 4"/>
    <property type="match status" value="1"/>
</dbReference>
<evidence type="ECO:0000313" key="11">
    <source>
        <dbReference type="Proteomes" id="UP001595075"/>
    </source>
</evidence>
<evidence type="ECO:0000259" key="9">
    <source>
        <dbReference type="SMART" id="SM01312"/>
    </source>
</evidence>
<evidence type="ECO:0000256" key="2">
    <source>
        <dbReference type="ARBA" id="ARBA00004123"/>
    </source>
</evidence>
<evidence type="ECO:0000313" key="10">
    <source>
        <dbReference type="EMBL" id="KAL2064978.1"/>
    </source>
</evidence>
<dbReference type="EMBL" id="JAZHXI010000013">
    <property type="protein sequence ID" value="KAL2064978.1"/>
    <property type="molecule type" value="Genomic_DNA"/>
</dbReference>
<keyword evidence="7" id="KW-0539">Nucleus</keyword>
<dbReference type="InterPro" id="IPR028094">
    <property type="entry name" value="RTC4_C"/>
</dbReference>
<feature type="compositionally biased region" description="Polar residues" evidence="8">
    <location>
        <begin position="1"/>
        <end position="17"/>
    </location>
</feature>
<evidence type="ECO:0000256" key="8">
    <source>
        <dbReference type="SAM" id="MobiDB-lite"/>
    </source>
</evidence>
<comment type="function">
    <text evidence="1">May be involved in a process influencing telomere capping.</text>
</comment>
<comment type="similarity">
    <text evidence="4">Belongs to the RTC4 family.</text>
</comment>
<evidence type="ECO:0000256" key="1">
    <source>
        <dbReference type="ARBA" id="ARBA00002738"/>
    </source>
</evidence>
<reference evidence="10 11" key="1">
    <citation type="journal article" date="2024" name="Commun. Biol.">
        <title>Comparative genomic analysis of thermophilic fungi reveals convergent evolutionary adaptations and gene losses.</title>
        <authorList>
            <person name="Steindorff A.S."/>
            <person name="Aguilar-Pontes M.V."/>
            <person name="Robinson A.J."/>
            <person name="Andreopoulos B."/>
            <person name="LaButti K."/>
            <person name="Kuo A."/>
            <person name="Mondo S."/>
            <person name="Riley R."/>
            <person name="Otillar R."/>
            <person name="Haridas S."/>
            <person name="Lipzen A."/>
            <person name="Grimwood J."/>
            <person name="Schmutz J."/>
            <person name="Clum A."/>
            <person name="Reid I.D."/>
            <person name="Moisan M.C."/>
            <person name="Butler G."/>
            <person name="Nguyen T.T.M."/>
            <person name="Dewar K."/>
            <person name="Conant G."/>
            <person name="Drula E."/>
            <person name="Henrissat B."/>
            <person name="Hansel C."/>
            <person name="Singer S."/>
            <person name="Hutchinson M.I."/>
            <person name="de Vries R.P."/>
            <person name="Natvig D.O."/>
            <person name="Powell A.J."/>
            <person name="Tsang A."/>
            <person name="Grigoriev I.V."/>
        </authorList>
    </citation>
    <scope>NUCLEOTIDE SEQUENCE [LARGE SCALE GENOMIC DNA]</scope>
    <source>
        <strain evidence="10 11">CBS 494.80</strain>
    </source>
</reference>
<keyword evidence="11" id="KW-1185">Reference proteome</keyword>
<accession>A0ABR4C4X5</accession>
<gene>
    <name evidence="10" type="ORF">VTL71DRAFT_4118</name>
</gene>
<dbReference type="SMART" id="SM01312">
    <property type="entry name" value="RTC4"/>
    <property type="match status" value="1"/>
</dbReference>
<feature type="compositionally biased region" description="Basic and acidic residues" evidence="8">
    <location>
        <begin position="63"/>
        <end position="74"/>
    </location>
</feature>
<feature type="domain" description="Restriction of telomere capping protein 4 C-terminal" evidence="9">
    <location>
        <begin position="420"/>
        <end position="536"/>
    </location>
</feature>
<feature type="compositionally biased region" description="Low complexity" evidence="8">
    <location>
        <begin position="143"/>
        <end position="155"/>
    </location>
</feature>
<evidence type="ECO:0000256" key="3">
    <source>
        <dbReference type="ARBA" id="ARBA00004496"/>
    </source>
</evidence>